<keyword evidence="1" id="KW-0812">Transmembrane</keyword>
<evidence type="ECO:0000256" key="1">
    <source>
        <dbReference type="SAM" id="Phobius"/>
    </source>
</evidence>
<gene>
    <name evidence="2" type="ORF">LK996_00805</name>
</gene>
<dbReference type="Proteomes" id="UP001165293">
    <property type="component" value="Unassembled WGS sequence"/>
</dbReference>
<keyword evidence="1" id="KW-0472">Membrane</keyword>
<feature type="transmembrane region" description="Helical" evidence="1">
    <location>
        <begin position="12"/>
        <end position="38"/>
    </location>
</feature>
<keyword evidence="3" id="KW-1185">Reference proteome</keyword>
<dbReference type="RefSeq" id="WP_230525277.1">
    <property type="nucleotide sequence ID" value="NZ_JAJGAK010000001.1"/>
</dbReference>
<name>A0ABS8JDD0_9GAMM</name>
<proteinExistence type="predicted"/>
<reference evidence="2" key="1">
    <citation type="submission" date="2021-10" db="EMBL/GenBank/DDBJ databases">
        <authorList>
            <person name="Lyu M."/>
            <person name="Wang X."/>
            <person name="Meng X."/>
            <person name="Xu K."/>
        </authorList>
    </citation>
    <scope>NUCLEOTIDE SEQUENCE</scope>
    <source>
        <strain evidence="2">A6</strain>
    </source>
</reference>
<keyword evidence="1" id="KW-1133">Transmembrane helix</keyword>
<organism evidence="2 3">
    <name type="scientific">Noviluteimonas lactosilytica</name>
    <dbReference type="NCBI Taxonomy" id="2888523"/>
    <lineage>
        <taxon>Bacteria</taxon>
        <taxon>Pseudomonadati</taxon>
        <taxon>Pseudomonadota</taxon>
        <taxon>Gammaproteobacteria</taxon>
        <taxon>Lysobacterales</taxon>
        <taxon>Lysobacteraceae</taxon>
        <taxon>Noviluteimonas</taxon>
    </lineage>
</organism>
<sequence length="120" mass="13557">MKESKRTITSGAAIVVGTLVVNLPVFALLAGPAFIASSMGRDDLTLGILLLSFVAAWGWWSLSVPRWRLWAYERVESTSEVHRKALAAGLLWPRGSFLERTEFKSLAQRKRQEQLERRFP</sequence>
<accession>A0ABS8JDD0</accession>
<comment type="caution">
    <text evidence="2">The sequence shown here is derived from an EMBL/GenBank/DDBJ whole genome shotgun (WGS) entry which is preliminary data.</text>
</comment>
<evidence type="ECO:0000313" key="3">
    <source>
        <dbReference type="Proteomes" id="UP001165293"/>
    </source>
</evidence>
<evidence type="ECO:0000313" key="2">
    <source>
        <dbReference type="EMBL" id="MCC8361623.1"/>
    </source>
</evidence>
<dbReference type="EMBL" id="JAJGAK010000001">
    <property type="protein sequence ID" value="MCC8361623.1"/>
    <property type="molecule type" value="Genomic_DNA"/>
</dbReference>
<protein>
    <submittedName>
        <fullName evidence="2">Uncharacterized protein</fullName>
    </submittedName>
</protein>
<feature type="transmembrane region" description="Helical" evidence="1">
    <location>
        <begin position="44"/>
        <end position="62"/>
    </location>
</feature>